<dbReference type="RefSeq" id="WP_264434922.1">
    <property type="nucleotide sequence ID" value="NZ_CP081495.1"/>
</dbReference>
<protein>
    <submittedName>
        <fullName evidence="1">Cupin domain-containing protein</fullName>
    </submittedName>
</protein>
<dbReference type="InterPro" id="IPR014710">
    <property type="entry name" value="RmlC-like_jellyroll"/>
</dbReference>
<dbReference type="SUPFAM" id="SSF51182">
    <property type="entry name" value="RmlC-like cupins"/>
    <property type="match status" value="1"/>
</dbReference>
<dbReference type="CDD" id="cd02230">
    <property type="entry name" value="cupin_HP0902-like"/>
    <property type="match status" value="1"/>
</dbReference>
<organism evidence="1 2">
    <name type="scientific">Flavobacterium agricola</name>
    <dbReference type="NCBI Taxonomy" id="2870839"/>
    <lineage>
        <taxon>Bacteria</taxon>
        <taxon>Pseudomonadati</taxon>
        <taxon>Bacteroidota</taxon>
        <taxon>Flavobacteriia</taxon>
        <taxon>Flavobacteriales</taxon>
        <taxon>Flavobacteriaceae</taxon>
        <taxon>Flavobacterium</taxon>
    </lineage>
</organism>
<accession>A0ABY6M291</accession>
<evidence type="ECO:0000313" key="1">
    <source>
        <dbReference type="EMBL" id="UYW02372.1"/>
    </source>
</evidence>
<evidence type="ECO:0000313" key="2">
    <source>
        <dbReference type="Proteomes" id="UP001163328"/>
    </source>
</evidence>
<keyword evidence="2" id="KW-1185">Reference proteome</keyword>
<reference evidence="1" key="1">
    <citation type="submission" date="2021-08" db="EMBL/GenBank/DDBJ databases">
        <title>Flavobacterium sp. strain CC-SYL302.</title>
        <authorList>
            <person name="Lin S.-Y."/>
            <person name="Lee T.-H."/>
            <person name="Young C.-C."/>
        </authorList>
    </citation>
    <scope>NUCLEOTIDE SEQUENCE</scope>
    <source>
        <strain evidence="1">CC-SYL302</strain>
    </source>
</reference>
<dbReference type="EMBL" id="CP081495">
    <property type="protein sequence ID" value="UYW02372.1"/>
    <property type="molecule type" value="Genomic_DNA"/>
</dbReference>
<dbReference type="InterPro" id="IPR011051">
    <property type="entry name" value="RmlC_Cupin_sf"/>
</dbReference>
<dbReference type="Gene3D" id="2.60.120.10">
    <property type="entry name" value="Jelly Rolls"/>
    <property type="match status" value="1"/>
</dbReference>
<name>A0ABY6M291_9FLAO</name>
<proteinExistence type="predicted"/>
<dbReference type="Proteomes" id="UP001163328">
    <property type="component" value="Chromosome"/>
</dbReference>
<sequence length="113" mass="12371">MNVASIFDHVVYGNEKPAVSVLLNTDDVKEVRIVFKKGQEMKEHKANFPIVVAVYDGAIDFGFNGERVTLEKGMMIALEGGVPHDLLAKQDSIVRLSLSKGDSIERAKKVAEG</sequence>
<gene>
    <name evidence="1" type="ORF">K5I29_05615</name>
</gene>